<gene>
    <name evidence="1" type="ORF">CLOACE_02470</name>
</gene>
<dbReference type="PATRIC" id="fig|1121290.3.peg.251"/>
<evidence type="ECO:0000313" key="2">
    <source>
        <dbReference type="Proteomes" id="UP000175744"/>
    </source>
</evidence>
<dbReference type="RefSeq" id="WP_242866359.1">
    <property type="nucleotide sequence ID" value="NZ_LZFO01000002.1"/>
</dbReference>
<sequence length="348" mass="40146">MDLCDQVVKHKVFGKGQIVDLENNYVTVLFDNIEDEKKFSYPSAFGPFLELEDKSFLKQVEKDKNIIIQREAENKKIEEKLKKEKMIKAMVDEAKHSKNTNNKASNRNNIAFKCNYCDGGNSEEIVGYKGACSDKIIEYNIKKSKRKVCSNPQCQCYKYLNGEISREELDKFYEENGAICAESQILKNWRAYTGTIQSGVNKGNPKKLRNITNSSLVLLTTRFPNAKDKDRFIFAVFLVDGNYNGNNKEKGYLGSDSKYKLKLSLNEAKKLKFWDYYFNPNKPKNITFGSGTHRYLTDIQAAQVLKRIFEIKKGTVDEEFSKEFLEYYCKIKNLEIDDIAVPEGALQR</sequence>
<reference evidence="1 2" key="1">
    <citation type="submission" date="2016-06" db="EMBL/GenBank/DDBJ databases">
        <title>Genome sequence of Clostridium acetireducens DSM 10703.</title>
        <authorList>
            <person name="Poehlein A."/>
            <person name="Fluechter S."/>
            <person name="Duerre P."/>
            <person name="Daniel R."/>
        </authorList>
    </citation>
    <scope>NUCLEOTIDE SEQUENCE [LARGE SCALE GENOMIC DNA]</scope>
    <source>
        <strain evidence="1 2">DSM 10703</strain>
    </source>
</reference>
<evidence type="ECO:0000313" key="1">
    <source>
        <dbReference type="EMBL" id="OFI07643.1"/>
    </source>
</evidence>
<organism evidence="1 2">
    <name type="scientific">Clostridium acetireducens DSM 10703</name>
    <dbReference type="NCBI Taxonomy" id="1121290"/>
    <lineage>
        <taxon>Bacteria</taxon>
        <taxon>Bacillati</taxon>
        <taxon>Bacillota</taxon>
        <taxon>Clostridia</taxon>
        <taxon>Eubacteriales</taxon>
        <taxon>Clostridiaceae</taxon>
        <taxon>Clostridium</taxon>
    </lineage>
</organism>
<dbReference type="EMBL" id="LZFO01000002">
    <property type="protein sequence ID" value="OFI07643.1"/>
    <property type="molecule type" value="Genomic_DNA"/>
</dbReference>
<dbReference type="AlphaFoldDB" id="A0A1E8F1X2"/>
<accession>A0A1E8F1X2</accession>
<dbReference type="Proteomes" id="UP000175744">
    <property type="component" value="Unassembled WGS sequence"/>
</dbReference>
<name>A0A1E8F1X2_9CLOT</name>
<keyword evidence="2" id="KW-1185">Reference proteome</keyword>
<comment type="caution">
    <text evidence="1">The sequence shown here is derived from an EMBL/GenBank/DDBJ whole genome shotgun (WGS) entry which is preliminary data.</text>
</comment>
<protein>
    <submittedName>
        <fullName evidence="1">Uncharacterized protein</fullName>
    </submittedName>
</protein>
<proteinExistence type="predicted"/>